<dbReference type="CDD" id="cd02518">
    <property type="entry name" value="GT2_SpsF"/>
    <property type="match status" value="1"/>
</dbReference>
<dbReference type="Pfam" id="PF02348">
    <property type="entry name" value="CTP_transf_3"/>
    <property type="match status" value="1"/>
</dbReference>
<dbReference type="PANTHER" id="PTHR42866:SF1">
    <property type="entry name" value="SPORE COAT POLYSACCHARIDE BIOSYNTHESIS PROTEIN SPSF"/>
    <property type="match status" value="1"/>
</dbReference>
<gene>
    <name evidence="1" type="ORF">HDA37_002975</name>
</gene>
<protein>
    <submittedName>
        <fullName evidence="1">Spore coat polysaccharide biosynthesis protein SpsF</fullName>
    </submittedName>
</protein>
<evidence type="ECO:0000313" key="2">
    <source>
        <dbReference type="Proteomes" id="UP000549695"/>
    </source>
</evidence>
<evidence type="ECO:0000313" key="1">
    <source>
        <dbReference type="EMBL" id="NYG02690.1"/>
    </source>
</evidence>
<dbReference type="InterPro" id="IPR029044">
    <property type="entry name" value="Nucleotide-diphossugar_trans"/>
</dbReference>
<dbReference type="InterPro" id="IPR003329">
    <property type="entry name" value="Cytidylyl_trans"/>
</dbReference>
<dbReference type="SUPFAM" id="SSF53448">
    <property type="entry name" value="Nucleotide-diphospho-sugar transferases"/>
    <property type="match status" value="1"/>
</dbReference>
<organism evidence="1 2">
    <name type="scientific">Pseudonocardia alni</name>
    <name type="common">Amycolata alni</name>
    <dbReference type="NCBI Taxonomy" id="33907"/>
    <lineage>
        <taxon>Bacteria</taxon>
        <taxon>Bacillati</taxon>
        <taxon>Actinomycetota</taxon>
        <taxon>Actinomycetes</taxon>
        <taxon>Pseudonocardiales</taxon>
        <taxon>Pseudonocardiaceae</taxon>
        <taxon>Pseudonocardia</taxon>
    </lineage>
</organism>
<comment type="caution">
    <text evidence="1">The sequence shown here is derived from an EMBL/GenBank/DDBJ whole genome shotgun (WGS) entry which is preliminary data.</text>
</comment>
<reference evidence="1 2" key="1">
    <citation type="submission" date="2020-07" db="EMBL/GenBank/DDBJ databases">
        <title>Sequencing the genomes of 1000 actinobacteria strains.</title>
        <authorList>
            <person name="Klenk H.-P."/>
        </authorList>
    </citation>
    <scope>NUCLEOTIDE SEQUENCE [LARGE SCALE GENOMIC DNA]</scope>
    <source>
        <strain evidence="1 2">DSM 44749</strain>
    </source>
</reference>
<dbReference type="PANTHER" id="PTHR42866">
    <property type="entry name" value="3-DEOXY-MANNO-OCTULOSONATE CYTIDYLYLTRANSFERASE"/>
    <property type="match status" value="1"/>
</dbReference>
<proteinExistence type="predicted"/>
<dbReference type="Gene3D" id="3.90.550.10">
    <property type="entry name" value="Spore Coat Polysaccharide Biosynthesis Protein SpsA, Chain A"/>
    <property type="match status" value="1"/>
</dbReference>
<dbReference type="EMBL" id="JACCCZ010000001">
    <property type="protein sequence ID" value="NYG02690.1"/>
    <property type="molecule type" value="Genomic_DNA"/>
</dbReference>
<dbReference type="Proteomes" id="UP000549695">
    <property type="component" value="Unassembled WGS sequence"/>
</dbReference>
<dbReference type="GO" id="GO:0005829">
    <property type="term" value="C:cytosol"/>
    <property type="evidence" value="ECO:0007669"/>
    <property type="project" value="TreeGrafter"/>
</dbReference>
<dbReference type="AlphaFoldDB" id="A0A852W2R6"/>
<accession>A0A852W2R6</accession>
<keyword evidence="2" id="KW-1185">Reference proteome</keyword>
<sequence>MRVNAVIQARTGSTRLPGKVLTDLGGTPVLDRVVAAARAAEGVDRVVVATSTAAGDDAVAERAAALGAPVVRGSEDDVLARFVQAADEHPCDAVVRLTADCPLLDPALVSLVAATWRDAPGHDYVATTLVRTLPRGLDVELARTGALRELAGTATGYDRIHVTSGLYGAPERFRCLGLVVAPAADDLRVTLDTADDLHALQGLVEALGGRSDWRSVVAVLRSRPDLVERNAHVRQKSLTEG</sequence>
<name>A0A852W2R6_PSEA5</name>